<keyword evidence="2" id="KW-0812">Transmembrane</keyword>
<dbReference type="RefSeq" id="WP_379867644.1">
    <property type="nucleotide sequence ID" value="NZ_JBHTBW010000085.1"/>
</dbReference>
<keyword evidence="5" id="KW-1185">Reference proteome</keyword>
<dbReference type="InterPro" id="IPR016047">
    <property type="entry name" value="M23ase_b-sheet_dom"/>
</dbReference>
<accession>A0ABW2RR50</accession>
<dbReference type="PANTHER" id="PTHR21666">
    <property type="entry name" value="PEPTIDASE-RELATED"/>
    <property type="match status" value="1"/>
</dbReference>
<dbReference type="Gene3D" id="2.70.70.10">
    <property type="entry name" value="Glucose Permease (Domain IIA)"/>
    <property type="match status" value="1"/>
</dbReference>
<name>A0ABW2RR50_9BACL</name>
<evidence type="ECO:0000256" key="2">
    <source>
        <dbReference type="SAM" id="Phobius"/>
    </source>
</evidence>
<evidence type="ECO:0000259" key="3">
    <source>
        <dbReference type="Pfam" id="PF01551"/>
    </source>
</evidence>
<dbReference type="Proteomes" id="UP001596500">
    <property type="component" value="Unassembled WGS sequence"/>
</dbReference>
<organism evidence="4 5">
    <name type="scientific">Laceyella putida</name>
    <dbReference type="NCBI Taxonomy" id="110101"/>
    <lineage>
        <taxon>Bacteria</taxon>
        <taxon>Bacillati</taxon>
        <taxon>Bacillota</taxon>
        <taxon>Bacilli</taxon>
        <taxon>Bacillales</taxon>
        <taxon>Thermoactinomycetaceae</taxon>
        <taxon>Laceyella</taxon>
    </lineage>
</organism>
<reference evidence="5" key="1">
    <citation type="journal article" date="2019" name="Int. J. Syst. Evol. Microbiol.">
        <title>The Global Catalogue of Microorganisms (GCM) 10K type strain sequencing project: providing services to taxonomists for standard genome sequencing and annotation.</title>
        <authorList>
            <consortium name="The Broad Institute Genomics Platform"/>
            <consortium name="The Broad Institute Genome Sequencing Center for Infectious Disease"/>
            <person name="Wu L."/>
            <person name="Ma J."/>
        </authorList>
    </citation>
    <scope>NUCLEOTIDE SEQUENCE [LARGE SCALE GENOMIC DNA]</scope>
    <source>
        <strain evidence="5">CGMCC 1.12942</strain>
    </source>
</reference>
<dbReference type="PANTHER" id="PTHR21666:SF289">
    <property type="entry name" value="L-ALA--D-GLU ENDOPEPTIDASE"/>
    <property type="match status" value="1"/>
</dbReference>
<evidence type="ECO:0000313" key="4">
    <source>
        <dbReference type="EMBL" id="MFC7443316.1"/>
    </source>
</evidence>
<feature type="transmembrane region" description="Helical" evidence="2">
    <location>
        <begin position="21"/>
        <end position="42"/>
    </location>
</feature>
<comment type="caution">
    <text evidence="4">The sequence shown here is derived from an EMBL/GenBank/DDBJ whole genome shotgun (WGS) entry which is preliminary data.</text>
</comment>
<keyword evidence="2" id="KW-1133">Transmembrane helix</keyword>
<dbReference type="EMBL" id="JBHTBW010000085">
    <property type="protein sequence ID" value="MFC7443316.1"/>
    <property type="molecule type" value="Genomic_DNA"/>
</dbReference>
<evidence type="ECO:0000313" key="5">
    <source>
        <dbReference type="Proteomes" id="UP001596500"/>
    </source>
</evidence>
<gene>
    <name evidence="4" type="ORF">ACFQNG_19860</name>
</gene>
<keyword evidence="2" id="KW-0472">Membrane</keyword>
<sequence>MEKWFVSLTRWSQRHRKGASTTEFVVILPLFFLLSLVVWQLVEAGMAVLETQAALRDAVKIASTTGDEEKAQDQFKLSFADRERVEIEKLEIKIEDDEVKALAKVKIPVIFDSDLAPITYESKSKAPVLQQNFAMFTFGGVASGPLLTSGGVLGPPVGAWHMTSPFGYRFHPIRHVRKLHAGIDLAGPVGTPIYAAGDGIVVKAGESNGFGNLIIIDHGNGMQTWYGHMYSNMIYVRPGQQVKRGDHIAGIGSAGGSTGPHLHFEVHIGGQPVDPLRYVSRNQVAQK</sequence>
<dbReference type="CDD" id="cd12797">
    <property type="entry name" value="M23_peptidase"/>
    <property type="match status" value="1"/>
</dbReference>
<proteinExistence type="predicted"/>
<keyword evidence="1" id="KW-0732">Signal</keyword>
<dbReference type="InterPro" id="IPR050570">
    <property type="entry name" value="Cell_wall_metabolism_enzyme"/>
</dbReference>
<dbReference type="SUPFAM" id="SSF51261">
    <property type="entry name" value="Duplicated hybrid motif"/>
    <property type="match status" value="1"/>
</dbReference>
<evidence type="ECO:0000256" key="1">
    <source>
        <dbReference type="ARBA" id="ARBA00022729"/>
    </source>
</evidence>
<dbReference type="InterPro" id="IPR011055">
    <property type="entry name" value="Dup_hybrid_motif"/>
</dbReference>
<feature type="domain" description="M23ase beta-sheet core" evidence="3">
    <location>
        <begin position="179"/>
        <end position="275"/>
    </location>
</feature>
<protein>
    <submittedName>
        <fullName evidence="4">Peptidoglycan DD-metalloendopeptidase family protein</fullName>
    </submittedName>
</protein>
<dbReference type="Pfam" id="PF01551">
    <property type="entry name" value="Peptidase_M23"/>
    <property type="match status" value="1"/>
</dbReference>